<feature type="transmembrane region" description="Helical" evidence="3">
    <location>
        <begin position="342"/>
        <end position="363"/>
    </location>
</feature>
<keyword evidence="3" id="KW-0472">Membrane</keyword>
<keyword evidence="1" id="KW-0862">Zinc</keyword>
<evidence type="ECO:0000259" key="4">
    <source>
        <dbReference type="PROSITE" id="PS50157"/>
    </source>
</evidence>
<dbReference type="GO" id="GO:0008270">
    <property type="term" value="F:zinc ion binding"/>
    <property type="evidence" value="ECO:0007669"/>
    <property type="project" value="UniProtKB-KW"/>
</dbReference>
<dbReference type="PROSITE" id="PS50157">
    <property type="entry name" value="ZINC_FINGER_C2H2_2"/>
    <property type="match status" value="2"/>
</dbReference>
<keyword evidence="1" id="KW-0479">Metal-binding</keyword>
<evidence type="ECO:0000313" key="6">
    <source>
        <dbReference type="Proteomes" id="UP000070501"/>
    </source>
</evidence>
<evidence type="ECO:0000256" key="2">
    <source>
        <dbReference type="SAM" id="MobiDB-lite"/>
    </source>
</evidence>
<dbReference type="InterPro" id="IPR013087">
    <property type="entry name" value="Znf_C2H2_type"/>
</dbReference>
<dbReference type="EMBL" id="KQ964268">
    <property type="protein sequence ID" value="KXJ86451.1"/>
    <property type="molecule type" value="Genomic_DNA"/>
</dbReference>
<feature type="domain" description="C2H2-type" evidence="4">
    <location>
        <begin position="539"/>
        <end position="567"/>
    </location>
</feature>
<evidence type="ECO:0000256" key="1">
    <source>
        <dbReference type="PROSITE-ProRule" id="PRU00042"/>
    </source>
</evidence>
<feature type="region of interest" description="Disordered" evidence="2">
    <location>
        <begin position="492"/>
        <end position="541"/>
    </location>
</feature>
<reference evidence="6" key="1">
    <citation type="submission" date="2016-02" db="EMBL/GenBank/DDBJ databases">
        <title>Draft genome sequence of Microdochium bolleyi, a fungal endophyte of beachgrass.</title>
        <authorList>
            <consortium name="DOE Joint Genome Institute"/>
            <person name="David A.S."/>
            <person name="May G."/>
            <person name="Haridas S."/>
            <person name="Lim J."/>
            <person name="Wang M."/>
            <person name="Labutti K."/>
            <person name="Lipzen A."/>
            <person name="Barry K."/>
            <person name="Grigoriev I.V."/>
        </authorList>
    </citation>
    <scope>NUCLEOTIDE SEQUENCE [LARGE SCALE GENOMIC DNA]</scope>
    <source>
        <strain evidence="6">J235TASD1</strain>
    </source>
</reference>
<gene>
    <name evidence="5" type="ORF">Micbo1qcDRAFT_168491</name>
</gene>
<feature type="domain" description="C2H2-type" evidence="4">
    <location>
        <begin position="567"/>
        <end position="597"/>
    </location>
</feature>
<evidence type="ECO:0000313" key="5">
    <source>
        <dbReference type="EMBL" id="KXJ86451.1"/>
    </source>
</evidence>
<protein>
    <recommendedName>
        <fullName evidence="4">C2H2-type domain-containing protein</fullName>
    </recommendedName>
</protein>
<dbReference type="SMART" id="SM00355">
    <property type="entry name" value="ZnF_C2H2"/>
    <property type="match status" value="2"/>
</dbReference>
<dbReference type="Pfam" id="PF00096">
    <property type="entry name" value="zf-C2H2"/>
    <property type="match status" value="1"/>
</dbReference>
<dbReference type="Proteomes" id="UP000070501">
    <property type="component" value="Unassembled WGS sequence"/>
</dbReference>
<proteinExistence type="predicted"/>
<organism evidence="5 6">
    <name type="scientific">Microdochium bolleyi</name>
    <dbReference type="NCBI Taxonomy" id="196109"/>
    <lineage>
        <taxon>Eukaryota</taxon>
        <taxon>Fungi</taxon>
        <taxon>Dikarya</taxon>
        <taxon>Ascomycota</taxon>
        <taxon>Pezizomycotina</taxon>
        <taxon>Sordariomycetes</taxon>
        <taxon>Xylariomycetidae</taxon>
        <taxon>Xylariales</taxon>
        <taxon>Microdochiaceae</taxon>
        <taxon>Microdochium</taxon>
    </lineage>
</organism>
<keyword evidence="6" id="KW-1185">Reference proteome</keyword>
<sequence>MIRLLLGHSADEHSAFAALRPYTNPHRSATSVLRNCLTDHHQSPTSRHANFQHSIQALEVAFGHEFEHVQAVVAASRRAIWPELLKRAATLGRESVNRFDTVAERMRALHPGPVEERHAWSSGFVRKVGDAWQKCLVVLRRLMRGRDPETLDGVLLFLALARSAPWQSSREERARFDDEFARDLSRWQVLFPPGSVQLQSFQNAVMMLFGVDVTSQTADPNVTLETALLQFRALANQLLKRHNDSDFGDHAPGDTAAFFIAHAQCITPSHGSYEDGIPCAPEHASSHIAPSDWGDDAANIAAGTHPEEFRHCQSRLMPTHHGGVQSLPVSLGSSSAVDRPNLAVILVLAGVAFAIILVFLLSLREIMHGSLTPYGVSTSSGIFLWTRVSWAGISHTDWLAMVTSRTISLMKEYLEPPDESCTCSDLTTAAPASTGAHADLHHTAWQPASATPPVTPHPRTGSLHDLVADRGLPQSTHVHTIQAVSAVSTPQGAPALPISGSQVQTPATPLRNRGQRRRHPGPTPGSAGPVPRGSPLQGKECHHCGKLLAGSSNLGKHIREVHDRTRYDCEEPGCGKNYARHDTLIRHVRKKHHGLSP</sequence>
<keyword evidence="3" id="KW-0812">Transmembrane</keyword>
<accession>A0A136INE8</accession>
<dbReference type="SUPFAM" id="SSF57667">
    <property type="entry name" value="beta-beta-alpha zinc fingers"/>
    <property type="match status" value="1"/>
</dbReference>
<keyword evidence="1" id="KW-0863">Zinc-finger</keyword>
<dbReference type="AlphaFoldDB" id="A0A136INE8"/>
<dbReference type="Gene3D" id="3.30.160.60">
    <property type="entry name" value="Classic Zinc Finger"/>
    <property type="match status" value="1"/>
</dbReference>
<dbReference type="OrthoDB" id="4772519at2759"/>
<evidence type="ECO:0000256" key="3">
    <source>
        <dbReference type="SAM" id="Phobius"/>
    </source>
</evidence>
<dbReference type="InParanoid" id="A0A136INE8"/>
<keyword evidence="3" id="KW-1133">Transmembrane helix</keyword>
<name>A0A136INE8_9PEZI</name>
<dbReference type="InterPro" id="IPR036236">
    <property type="entry name" value="Znf_C2H2_sf"/>
</dbReference>
<dbReference type="PROSITE" id="PS00028">
    <property type="entry name" value="ZINC_FINGER_C2H2_1"/>
    <property type="match status" value="2"/>
</dbReference>